<keyword evidence="12 19" id="KW-0675">Receptor</keyword>
<dbReference type="Proteomes" id="UP000002011">
    <property type="component" value="Chromosome"/>
</dbReference>
<dbReference type="GO" id="GO:0009279">
    <property type="term" value="C:cell outer membrane"/>
    <property type="evidence" value="ECO:0007669"/>
    <property type="project" value="UniProtKB-SubCell"/>
</dbReference>
<dbReference type="eggNOG" id="COG4773">
    <property type="taxonomic scope" value="Bacteria"/>
</dbReference>
<dbReference type="Pfam" id="PF07715">
    <property type="entry name" value="Plug"/>
    <property type="match status" value="1"/>
</dbReference>
<evidence type="ECO:0000256" key="8">
    <source>
        <dbReference type="ARBA" id="ARBA00023004"/>
    </source>
</evidence>
<dbReference type="GO" id="GO:0030246">
    <property type="term" value="F:carbohydrate binding"/>
    <property type="evidence" value="ECO:0007669"/>
    <property type="project" value="InterPro"/>
</dbReference>
<dbReference type="InterPro" id="IPR000531">
    <property type="entry name" value="Beta-barrel_TonB"/>
</dbReference>
<dbReference type="OrthoDB" id="9758472at2"/>
<dbReference type="CDD" id="cd01347">
    <property type="entry name" value="ligand_gated_channel"/>
    <property type="match status" value="1"/>
</dbReference>
<dbReference type="Gene3D" id="2.60.40.1120">
    <property type="entry name" value="Carboxypeptidase-like, regulatory domain"/>
    <property type="match status" value="1"/>
</dbReference>
<organism evidence="19 20">
    <name type="scientific">Dyadobacter fermentans (strain ATCC 700827 / DSM 18053 / CIP 107007 / KCTC 52180 / NS114)</name>
    <dbReference type="NCBI Taxonomy" id="471854"/>
    <lineage>
        <taxon>Bacteria</taxon>
        <taxon>Pseudomonadati</taxon>
        <taxon>Bacteroidota</taxon>
        <taxon>Cytophagia</taxon>
        <taxon>Cytophagales</taxon>
        <taxon>Spirosomataceae</taxon>
        <taxon>Dyadobacter</taxon>
    </lineage>
</organism>
<comment type="subcellular location">
    <subcellularLocation>
        <location evidence="1 14">Cell outer membrane</location>
        <topology evidence="1 14">Multi-pass membrane protein</topology>
    </subcellularLocation>
</comment>
<dbReference type="PANTHER" id="PTHR32552:SF68">
    <property type="entry name" value="FERRICHROME OUTER MEMBRANE TRANSPORTER_PHAGE RECEPTOR"/>
    <property type="match status" value="1"/>
</dbReference>
<evidence type="ECO:0000259" key="17">
    <source>
        <dbReference type="Pfam" id="PF00593"/>
    </source>
</evidence>
<dbReference type="InterPro" id="IPR036942">
    <property type="entry name" value="Beta-barrel_TonB_sf"/>
</dbReference>
<keyword evidence="5" id="KW-0410">Iron transport</keyword>
<dbReference type="PANTHER" id="PTHR32552">
    <property type="entry name" value="FERRICHROME IRON RECEPTOR-RELATED"/>
    <property type="match status" value="1"/>
</dbReference>
<dbReference type="GO" id="GO:0015344">
    <property type="term" value="F:siderophore uptake transmembrane transporter activity"/>
    <property type="evidence" value="ECO:0007669"/>
    <property type="project" value="TreeGrafter"/>
</dbReference>
<dbReference type="Gene3D" id="2.170.130.10">
    <property type="entry name" value="TonB-dependent receptor, plug domain"/>
    <property type="match status" value="1"/>
</dbReference>
<evidence type="ECO:0000256" key="11">
    <source>
        <dbReference type="ARBA" id="ARBA00023136"/>
    </source>
</evidence>
<feature type="signal peptide" evidence="16">
    <location>
        <begin position="1"/>
        <end position="18"/>
    </location>
</feature>
<evidence type="ECO:0000256" key="12">
    <source>
        <dbReference type="ARBA" id="ARBA00023170"/>
    </source>
</evidence>
<name>C6VTQ9_DYAFD</name>
<dbReference type="KEGG" id="dfe:Dfer_1761"/>
<dbReference type="Pfam" id="PF00593">
    <property type="entry name" value="TonB_dep_Rec_b-barrel"/>
    <property type="match status" value="1"/>
</dbReference>
<keyword evidence="10 15" id="KW-0798">TonB box</keyword>
<accession>C6VTQ9</accession>
<keyword evidence="6 14" id="KW-0812">Transmembrane</keyword>
<comment type="similarity">
    <text evidence="2 14 15">Belongs to the TonB-dependent receptor family.</text>
</comment>
<dbReference type="InterPro" id="IPR039426">
    <property type="entry name" value="TonB-dep_rcpt-like"/>
</dbReference>
<evidence type="ECO:0000256" key="5">
    <source>
        <dbReference type="ARBA" id="ARBA00022496"/>
    </source>
</evidence>
<evidence type="ECO:0000256" key="13">
    <source>
        <dbReference type="ARBA" id="ARBA00023237"/>
    </source>
</evidence>
<reference evidence="19 20" key="1">
    <citation type="journal article" date="2009" name="Stand. Genomic Sci.">
        <title>Complete genome sequence of Dyadobacter fermentans type strain (NS114).</title>
        <authorList>
            <person name="Lang E."/>
            <person name="Lapidus A."/>
            <person name="Chertkov O."/>
            <person name="Brettin T."/>
            <person name="Detter J.C."/>
            <person name="Han C."/>
            <person name="Copeland A."/>
            <person name="Glavina Del Rio T."/>
            <person name="Nolan M."/>
            <person name="Chen F."/>
            <person name="Lucas S."/>
            <person name="Tice H."/>
            <person name="Cheng J.F."/>
            <person name="Land M."/>
            <person name="Hauser L."/>
            <person name="Chang Y.J."/>
            <person name="Jeffries C.D."/>
            <person name="Kopitz M."/>
            <person name="Bruce D."/>
            <person name="Goodwin L."/>
            <person name="Pitluck S."/>
            <person name="Ovchinnikova G."/>
            <person name="Pati A."/>
            <person name="Ivanova N."/>
            <person name="Mavrommatis K."/>
            <person name="Chen A."/>
            <person name="Palaniappan K."/>
            <person name="Chain P."/>
            <person name="Bristow J."/>
            <person name="Eisen J.A."/>
            <person name="Markowitz V."/>
            <person name="Hugenholtz P."/>
            <person name="Goker M."/>
            <person name="Rohde M."/>
            <person name="Kyrpides N.C."/>
            <person name="Klenk H.P."/>
        </authorList>
    </citation>
    <scope>NUCLEOTIDE SEQUENCE [LARGE SCALE GENOMIC DNA]</scope>
    <source>
        <strain evidence="20">ATCC 700827 / DSM 18053 / CIP 107007 / KCTC 52180 / NS114</strain>
    </source>
</reference>
<dbReference type="InterPro" id="IPR037066">
    <property type="entry name" value="Plug_dom_sf"/>
</dbReference>
<evidence type="ECO:0000313" key="20">
    <source>
        <dbReference type="Proteomes" id="UP000002011"/>
    </source>
</evidence>
<dbReference type="SUPFAM" id="SSF56935">
    <property type="entry name" value="Porins"/>
    <property type="match status" value="1"/>
</dbReference>
<gene>
    <name evidence="19" type="ordered locus">Dfer_1761</name>
</gene>
<evidence type="ECO:0000256" key="4">
    <source>
        <dbReference type="ARBA" id="ARBA00022452"/>
    </source>
</evidence>
<proteinExistence type="inferred from homology"/>
<evidence type="ECO:0000256" key="2">
    <source>
        <dbReference type="ARBA" id="ARBA00009810"/>
    </source>
</evidence>
<keyword evidence="7 16" id="KW-0732">Signal</keyword>
<dbReference type="AlphaFoldDB" id="C6VTQ9"/>
<keyword evidence="13 14" id="KW-0998">Cell outer membrane</keyword>
<evidence type="ECO:0000256" key="6">
    <source>
        <dbReference type="ARBA" id="ARBA00022692"/>
    </source>
</evidence>
<dbReference type="InterPro" id="IPR012910">
    <property type="entry name" value="Plug_dom"/>
</dbReference>
<keyword evidence="9" id="KW-0406">Ion transport</keyword>
<evidence type="ECO:0000313" key="19">
    <source>
        <dbReference type="EMBL" id="ACT93002.1"/>
    </source>
</evidence>
<feature type="chain" id="PRO_5002972030" evidence="16">
    <location>
        <begin position="19"/>
        <end position="769"/>
    </location>
</feature>
<dbReference type="Pfam" id="PF13715">
    <property type="entry name" value="CarbopepD_reg_2"/>
    <property type="match status" value="1"/>
</dbReference>
<dbReference type="SUPFAM" id="SSF49452">
    <property type="entry name" value="Starch-binding domain-like"/>
    <property type="match status" value="1"/>
</dbReference>
<dbReference type="PROSITE" id="PS52016">
    <property type="entry name" value="TONB_DEPENDENT_REC_3"/>
    <property type="match status" value="1"/>
</dbReference>
<dbReference type="InterPro" id="IPR010105">
    <property type="entry name" value="TonB_sidphr_rcpt"/>
</dbReference>
<keyword evidence="8" id="KW-0408">Iron</keyword>
<dbReference type="Gene3D" id="2.40.170.20">
    <property type="entry name" value="TonB-dependent receptor, beta-barrel domain"/>
    <property type="match status" value="1"/>
</dbReference>
<sequence length="769" mass="84622">MKNVYLLICLQFSIQSLAQTGAIKGTITTSDGAPAEFVNVVLKKTGRAAVVNQQGHYTIGRVPAGSYMAVASFTGLLTQEREVTVAAGETTVLDFVLAEDNQQLQEVIVKGNSRLVNKESDNVARMPLKNLENPQVYNVVGKELLKEQVVTVMTDALKAAPGVVAVSYPSGGIGVMSRGFGTSIGARNGLQSDLGRSSADVSNIERIEFIKGPSGTLFGASISSFGGLVNLVTKRPGENFFGNVSLTLGSFGLSRIAADVNSPLNKEKTVIARVNTALHRQNSFSDFGRTNSFAFAPSLLFKATDRLTVLFDAEIFNANSSRPTYTRFGPQSGITNYKEIPLGYRKSLYDNDLDSKTQSQKYFVEAKYQLNSDWTSSTNISYVNEFTDYSYQTYNTWITKDRVARYVGIWGPIKNTYVNAQQNFVGKFQTGMVKHTLLAGLSYTNYYASGMSKSAPNFDTISISQPYKLIDKVYSDRILLQPARVSSRGTTKNQYMGAYVSEVVNLGDRLYAMLSLRFDRFMQATGGFTPGGYDQNSLSPKLGLVYQLVKNKVSVFGNYMNGFQNTNPQIEQPDGSILNIKPLYANQWEAGIKSEWLDGKVNATLSYYTINIDNALRTDDSRFTRQDGKQQSKGLELDILANPVTGLNVILGYGYNENRIVKAEVNQGNIVAGAPKNIATYWVSYKFSGQALKNLGAGIGGNYASHSYFSDANTVTIPSYSVLNATLFYENAKWRTGLKLNNIGNTEYWDSYGIYNPTRNFTVDLAIKF</sequence>
<dbReference type="STRING" id="471854.Dfer_1761"/>
<dbReference type="NCBIfam" id="TIGR01783">
    <property type="entry name" value="TonB-siderophor"/>
    <property type="match status" value="1"/>
</dbReference>
<dbReference type="RefSeq" id="WP_015811256.1">
    <property type="nucleotide sequence ID" value="NC_013037.1"/>
</dbReference>
<dbReference type="HOGENOM" id="CLU_008287_9_4_10"/>
<evidence type="ECO:0000256" key="16">
    <source>
        <dbReference type="SAM" id="SignalP"/>
    </source>
</evidence>
<evidence type="ECO:0000256" key="7">
    <source>
        <dbReference type="ARBA" id="ARBA00022729"/>
    </source>
</evidence>
<protein>
    <submittedName>
        <fullName evidence="19">TonB-dependent siderophore receptor</fullName>
    </submittedName>
</protein>
<evidence type="ECO:0000256" key="10">
    <source>
        <dbReference type="ARBA" id="ARBA00023077"/>
    </source>
</evidence>
<evidence type="ECO:0000256" key="1">
    <source>
        <dbReference type="ARBA" id="ARBA00004571"/>
    </source>
</evidence>
<dbReference type="GO" id="GO:0015891">
    <property type="term" value="P:siderophore transport"/>
    <property type="evidence" value="ECO:0007669"/>
    <property type="project" value="InterPro"/>
</dbReference>
<keyword evidence="11 14" id="KW-0472">Membrane</keyword>
<evidence type="ECO:0000256" key="9">
    <source>
        <dbReference type="ARBA" id="ARBA00023065"/>
    </source>
</evidence>
<keyword evidence="3 14" id="KW-0813">Transport</keyword>
<keyword evidence="20" id="KW-1185">Reference proteome</keyword>
<feature type="domain" description="TonB-dependent receptor-like beta-barrel" evidence="17">
    <location>
        <begin position="327"/>
        <end position="743"/>
    </location>
</feature>
<dbReference type="EMBL" id="CP001619">
    <property type="protein sequence ID" value="ACT93002.1"/>
    <property type="molecule type" value="Genomic_DNA"/>
</dbReference>
<feature type="domain" description="TonB-dependent receptor plug" evidence="18">
    <location>
        <begin position="131"/>
        <end position="221"/>
    </location>
</feature>
<evidence type="ECO:0000256" key="15">
    <source>
        <dbReference type="RuleBase" id="RU003357"/>
    </source>
</evidence>
<dbReference type="GO" id="GO:0038023">
    <property type="term" value="F:signaling receptor activity"/>
    <property type="evidence" value="ECO:0007669"/>
    <property type="project" value="InterPro"/>
</dbReference>
<evidence type="ECO:0000256" key="14">
    <source>
        <dbReference type="PROSITE-ProRule" id="PRU01360"/>
    </source>
</evidence>
<dbReference type="InterPro" id="IPR013784">
    <property type="entry name" value="Carb-bd-like_fold"/>
</dbReference>
<evidence type="ECO:0000259" key="18">
    <source>
        <dbReference type="Pfam" id="PF07715"/>
    </source>
</evidence>
<evidence type="ECO:0000256" key="3">
    <source>
        <dbReference type="ARBA" id="ARBA00022448"/>
    </source>
</evidence>
<keyword evidence="4 14" id="KW-1134">Transmembrane beta strand</keyword>